<dbReference type="Pfam" id="PF11706">
    <property type="entry name" value="zf-CGNR"/>
    <property type="match status" value="1"/>
</dbReference>
<evidence type="ECO:0000313" key="3">
    <source>
        <dbReference type="EMBL" id="URF07798.1"/>
    </source>
</evidence>
<protein>
    <submittedName>
        <fullName evidence="3">ABATE domain-containing protein</fullName>
    </submittedName>
</protein>
<dbReference type="InterPro" id="IPR010852">
    <property type="entry name" value="ABATE"/>
</dbReference>
<gene>
    <name evidence="3" type="ORF">M5D45_21775</name>
</gene>
<proteinExistence type="predicted"/>
<dbReference type="RefSeq" id="WP_250025888.1">
    <property type="nucleotide sequence ID" value="NZ_CP097331.1"/>
</dbReference>
<dbReference type="Gene3D" id="1.10.3300.10">
    <property type="entry name" value="Jann2411-like domain"/>
    <property type="match status" value="1"/>
</dbReference>
<accession>A0AAE9L5B2</accession>
<dbReference type="PANTHER" id="PTHR35525">
    <property type="entry name" value="BLL6575 PROTEIN"/>
    <property type="match status" value="1"/>
</dbReference>
<dbReference type="EMBL" id="CP097331">
    <property type="protein sequence ID" value="URF07798.1"/>
    <property type="molecule type" value="Genomic_DNA"/>
</dbReference>
<reference evidence="3" key="1">
    <citation type="journal article" date="2022" name="Microbiol. Resour. Announc.">
        <title>Genome Sequence of Cupriavidus campinensis Strain G5, a Member of a Bacterial Consortium Capable of Polyethylene Degradation.</title>
        <authorList>
            <person name="Schneider B."/>
            <person name="Pfeiffer F."/>
            <person name="Dyall-Smith M."/>
            <person name="Kunte H.J."/>
        </authorList>
    </citation>
    <scope>NUCLEOTIDE SEQUENCE</scope>
    <source>
        <strain evidence="3">G5</strain>
    </source>
</reference>
<organism evidence="3 4">
    <name type="scientific">Cupriavidus campinensis</name>
    <dbReference type="NCBI Taxonomy" id="151783"/>
    <lineage>
        <taxon>Bacteria</taxon>
        <taxon>Pseudomonadati</taxon>
        <taxon>Pseudomonadota</taxon>
        <taxon>Betaproteobacteria</taxon>
        <taxon>Burkholderiales</taxon>
        <taxon>Burkholderiaceae</taxon>
        <taxon>Cupriavidus</taxon>
    </lineage>
</organism>
<reference evidence="3" key="2">
    <citation type="submission" date="2022-05" db="EMBL/GenBank/DDBJ databases">
        <authorList>
            <person name="Kunte H.-J."/>
        </authorList>
    </citation>
    <scope>NUCLEOTIDE SEQUENCE</scope>
    <source>
        <strain evidence="3">G5</strain>
    </source>
</reference>
<dbReference type="InterPro" id="IPR021005">
    <property type="entry name" value="Znf_CGNR"/>
</dbReference>
<dbReference type="Proteomes" id="UP001056132">
    <property type="component" value="Chromosome 2"/>
</dbReference>
<evidence type="ECO:0000256" key="1">
    <source>
        <dbReference type="SAM" id="MobiDB-lite"/>
    </source>
</evidence>
<dbReference type="KEGG" id="ccam:M5D45_21775"/>
<dbReference type="InterPro" id="IPR023286">
    <property type="entry name" value="ABATE_dom_sf"/>
</dbReference>
<dbReference type="AlphaFoldDB" id="A0AAE9L5B2"/>
<dbReference type="SUPFAM" id="SSF160904">
    <property type="entry name" value="Jann2411-like"/>
    <property type="match status" value="1"/>
</dbReference>
<name>A0AAE9L5B2_9BURK</name>
<dbReference type="PANTHER" id="PTHR35525:SF3">
    <property type="entry name" value="BLL6575 PROTEIN"/>
    <property type="match status" value="1"/>
</dbReference>
<sequence>MPASNTAPPNPANPANPAATPESGPRLLADHVALDLLNTIERADTTPHDHWQTDADVLAWLKQVALWPGDDRAAPPKGLATAARALREAVRLIVAHKAAGKAGAKPDLAPLNDALAAGGSHLAVNPLPEGGVRIARIHAAANAAQCLVPLAEAAADLLAHGDFRRVRQCESDECTLWFYDRTKSHRRRWCSMALCGNRHKVAAFRKREAAADEGAA</sequence>
<evidence type="ECO:0000259" key="2">
    <source>
        <dbReference type="Pfam" id="PF11706"/>
    </source>
</evidence>
<dbReference type="Pfam" id="PF07336">
    <property type="entry name" value="ABATE"/>
    <property type="match status" value="1"/>
</dbReference>
<feature type="domain" description="Zinc finger CGNR" evidence="2">
    <location>
        <begin position="165"/>
        <end position="207"/>
    </location>
</feature>
<feature type="region of interest" description="Disordered" evidence="1">
    <location>
        <begin position="1"/>
        <end position="25"/>
    </location>
</feature>
<evidence type="ECO:0000313" key="4">
    <source>
        <dbReference type="Proteomes" id="UP001056132"/>
    </source>
</evidence>